<name>A0A9P5QBW2_9AGAR</name>
<evidence type="ECO:0008006" key="4">
    <source>
        <dbReference type="Google" id="ProtNLM"/>
    </source>
</evidence>
<feature type="signal peptide" evidence="1">
    <location>
        <begin position="1"/>
        <end position="27"/>
    </location>
</feature>
<evidence type="ECO:0000313" key="2">
    <source>
        <dbReference type="EMBL" id="KAF9078598.1"/>
    </source>
</evidence>
<dbReference type="AlphaFoldDB" id="A0A9P5QBW2"/>
<evidence type="ECO:0000313" key="3">
    <source>
        <dbReference type="Proteomes" id="UP000772434"/>
    </source>
</evidence>
<reference evidence="2" key="1">
    <citation type="submission" date="2020-11" db="EMBL/GenBank/DDBJ databases">
        <authorList>
            <consortium name="DOE Joint Genome Institute"/>
            <person name="Ahrendt S."/>
            <person name="Riley R."/>
            <person name="Andreopoulos W."/>
            <person name="Labutti K."/>
            <person name="Pangilinan J."/>
            <person name="Ruiz-Duenas F.J."/>
            <person name="Barrasa J.M."/>
            <person name="Sanchez-Garcia M."/>
            <person name="Camarero S."/>
            <person name="Miyauchi S."/>
            <person name="Serrano A."/>
            <person name="Linde D."/>
            <person name="Babiker R."/>
            <person name="Drula E."/>
            <person name="Ayuso-Fernandez I."/>
            <person name="Pacheco R."/>
            <person name="Padilla G."/>
            <person name="Ferreira P."/>
            <person name="Barriuso J."/>
            <person name="Kellner H."/>
            <person name="Castanera R."/>
            <person name="Alfaro M."/>
            <person name="Ramirez L."/>
            <person name="Pisabarro A.G."/>
            <person name="Kuo A."/>
            <person name="Tritt A."/>
            <person name="Lipzen A."/>
            <person name="He G."/>
            <person name="Yan M."/>
            <person name="Ng V."/>
            <person name="Cullen D."/>
            <person name="Martin F."/>
            <person name="Rosso M.-N."/>
            <person name="Henrissat B."/>
            <person name="Hibbett D."/>
            <person name="Martinez A.T."/>
            <person name="Grigoriev I.V."/>
        </authorList>
    </citation>
    <scope>NUCLEOTIDE SEQUENCE</scope>
    <source>
        <strain evidence="2">AH 40177</strain>
    </source>
</reference>
<sequence>MIHHPFKQSFFPVGFLFLELSCNRVTADHWLTQNWTCCSLNCRCYQWMDNLRSGKYQIQVSPYSLRNETTGFGTRDSARQRSYRYGYVRG</sequence>
<proteinExistence type="predicted"/>
<evidence type="ECO:0000256" key="1">
    <source>
        <dbReference type="SAM" id="SignalP"/>
    </source>
</evidence>
<feature type="chain" id="PRO_5040406465" description="Secreted protein" evidence="1">
    <location>
        <begin position="28"/>
        <end position="90"/>
    </location>
</feature>
<gene>
    <name evidence="2" type="ORF">BDP27DRAFT_1309847</name>
</gene>
<keyword evidence="3" id="KW-1185">Reference proteome</keyword>
<organism evidence="2 3">
    <name type="scientific">Rhodocollybia butyracea</name>
    <dbReference type="NCBI Taxonomy" id="206335"/>
    <lineage>
        <taxon>Eukaryota</taxon>
        <taxon>Fungi</taxon>
        <taxon>Dikarya</taxon>
        <taxon>Basidiomycota</taxon>
        <taxon>Agaricomycotina</taxon>
        <taxon>Agaricomycetes</taxon>
        <taxon>Agaricomycetidae</taxon>
        <taxon>Agaricales</taxon>
        <taxon>Marasmiineae</taxon>
        <taxon>Omphalotaceae</taxon>
        <taxon>Rhodocollybia</taxon>
    </lineage>
</organism>
<comment type="caution">
    <text evidence="2">The sequence shown here is derived from an EMBL/GenBank/DDBJ whole genome shotgun (WGS) entry which is preliminary data.</text>
</comment>
<protein>
    <recommendedName>
        <fullName evidence="4">Secreted protein</fullName>
    </recommendedName>
</protein>
<accession>A0A9P5QBW2</accession>
<dbReference type="Proteomes" id="UP000772434">
    <property type="component" value="Unassembled WGS sequence"/>
</dbReference>
<dbReference type="EMBL" id="JADNRY010000001">
    <property type="protein sequence ID" value="KAF9078598.1"/>
    <property type="molecule type" value="Genomic_DNA"/>
</dbReference>
<keyword evidence="1" id="KW-0732">Signal</keyword>